<dbReference type="Proteomes" id="UP001165082">
    <property type="component" value="Unassembled WGS sequence"/>
</dbReference>
<dbReference type="InterPro" id="IPR002048">
    <property type="entry name" value="EF_hand_dom"/>
</dbReference>
<feature type="region of interest" description="Disordered" evidence="5">
    <location>
        <begin position="573"/>
        <end position="663"/>
    </location>
</feature>
<feature type="region of interest" description="Disordered" evidence="5">
    <location>
        <begin position="2020"/>
        <end position="2067"/>
    </location>
</feature>
<feature type="domain" description="EF-hand" evidence="6">
    <location>
        <begin position="1741"/>
        <end position="1776"/>
    </location>
</feature>
<evidence type="ECO:0000259" key="6">
    <source>
        <dbReference type="PROSITE" id="PS50222"/>
    </source>
</evidence>
<feature type="region of interest" description="Disordered" evidence="5">
    <location>
        <begin position="130"/>
        <end position="157"/>
    </location>
</feature>
<evidence type="ECO:0000256" key="1">
    <source>
        <dbReference type="ARBA" id="ARBA00022723"/>
    </source>
</evidence>
<feature type="compositionally biased region" description="Basic and acidic residues" evidence="5">
    <location>
        <begin position="27"/>
        <end position="37"/>
    </location>
</feature>
<feature type="domain" description="EF-hand" evidence="6">
    <location>
        <begin position="262"/>
        <end position="297"/>
    </location>
</feature>
<sequence>MVDPDVLAHGGQLRREAQDKRVKRRSKDPLAPKDSSYRPKFNPQRHGFPATSTQVTVRVLDSSQGMSFGSVSLRCTSTLSDIRNLMEDGDSTAFVFAHPEGGGRRVKLKDEMHVRVGMYAPQVTAALEPPAQQLPPLGGSSNQESPPGTAEKKKKRSLGSFSEKEIYNVVQYMDSNGDGSIAFEELVVAFRTSRRTKAASKLKARGRRVLSRIKLLIKDLDIAIDTWFEMMDSAGSAEGNGSVSSMELRKGLKLLVGKRRQFTENEIVDLIRYMDPNADGDLTLEEVKDAVARSQEEDSEEVKKLEENHRVLCKLEEHMKKKGIRLTDLFEQMDEGGDKLLSPEELSEGLKVIADPSKRGRLNPPVMSKDRKDFNPKKPLQPKIPGHVNINVVILSDDESLLHVREAMRIKSPAVRERKKKAERKPMQPRFLDITDEEIDLLKGQIGRLLSYPIKYDTLKKALHSIPQISSVLTHTEDCWEKIQQDIVQKLHDAEMGSIRLEEDDLNKIVRFLDPNNDGEIDLEELTNAFRLVRRGRAGIKRREQILEDLKNKKAVTRFDALAEKGRMLLEKQAKEKEEEKSKKEQLELKKKGQEGKMVSRMEREVKKYEDRKKRESEMKMQSKRRLSMASQAEMKPEGAAASKPPTADDASAISQTEKAEKESFGGFENFEIDVAVSYMDPGGDNEISLEELMEAFRRSRRAKAVEKTTVKGRKVLNRVLRMINYLGSTMDDFFNIIDGVGKSDGSVSMKELKFGVKELSMMCKEKIIANYKSDEDSEKANAAFKELSQSEAVLIMKVADPSGDGELTMEEFKKAVQDSKEPTQAQRIEARVGGVFSKLEKLMKDKGMRLQDLFLMFGGGDGTITGDELKEGLKKLGAPSAKARSEEKRALKAALRKKGEDEQKRAEVLNEIHAIEEAERSGAASVLREFEKLMAEKGSKISDIFRMIDKSGDGLITREELKDGLKLLATPCPSAVFAQKKALERELAIHQKEVKKRADLRHFLTRMHEANESGAAQVIERLEMFLRNNQMRVGDLFKSIDKSGDGALDAEELKEALDAVNLKFSQEEIGCLLSYLDSDGGGLLEASELNFAIRQYRRFRWEAQTHDFSLDHRAPLFEEYQNMEEVFHSSSVFDSGLSENDVVVGLKRLRGDDKIDGMMVYSKQETKALRRATDKLADYVVQKEVNLKKALKVKDTHHGEHHHHDHVKIEELEHFLESCRLDPFKGEGSTAGFLSGSFDDGSVMSLDQSFGSLGSVETLGTTGTMGTMATFDTAGTGNYGFSVTDEEGFAAVADFLDGGDGEIDIKELEEAFRIARRAKQEEEIKQQGERLMKRLKKLLEYKNMTLDKFVQLMDSATGKSTSGISIGDGNVTTREFTVGLQNMVASLDKKHKNLRFSSKDISKIVRYIDPSGSGNMSSGMMKAAFFSNETAEELRKRIEMESKAENEEELDPMNVVDTFAEDIVVPKKDGISMDDILLLISSIDETEDGGVDLAELESMFRTSRRAAAQKRLDEKAMKVLRRVKKLMAKLDLSLEEFFERLDGSGSAVGNGIVSGRELKQGLQMLCGEAKVGGFNENDLVFLIRFLDPSGEGDLTIDELVGGMKKAAGIEVERGVGGEIGEAERKAMEYRNKVASVIGKLEEFMKGRGMRLSDLFYWLDRSGDGNLGVAELRGGLERLVFGQSTEDRMEAMKLLNEARAKEKVETETRMRDQKEREAKLNKLNSSGAGDVLRGLEVLMKDKGLRIHDVFHLIDESGDGSISREELIVGLGKLIKPGKGVAAGRLAKQKRRAREEKEMAEKRRLQNIFLGKIEEASRVGADVVVKKLERFMRKRQMKLSDLFQTLDRGGDGTLTAEELQEALEKEGLMLPDEEVLNLMDYLDKGGDGEIDAKELNEAIRLQRRFAWEEKNKGRVVFTDSEIELLVRLISHGGQHRIIKVGHVEDLVKKSNLRRGLAQERVEVGEIDIPLRIGGGDGRGGEVKDVVDKVAGMELGEEGQEGQEGKEGEEGEVAGYDDVLAIGPPAALRPGTSQSRDGLGTRGTSRGASRGTSRGASRGGGSRLASRGGAVVVGGADDMVIVEDQEEEKGLDEGVAEEYLEGLYGRAVEERKVRDSETQEVVEGYLTSLYDEITGEGGGSEVKGGGWEEQLVLPPPADMMAEGAAPRPVTAPSGAFEFDLAGGSWSQTFGDAAQAGAVKTPKNMNDIGGGAAGSEMTDFTEVETLKKAVEDKDRTIEELMREVERLRDMGRAEGSVVSEMTMGTVDEM</sequence>
<feature type="domain" description="EF-hand" evidence="6">
    <location>
        <begin position="161"/>
        <end position="196"/>
    </location>
</feature>
<dbReference type="SMART" id="SM00054">
    <property type="entry name" value="EFh"/>
    <property type="match status" value="17"/>
</dbReference>
<dbReference type="Pfam" id="PF13833">
    <property type="entry name" value="EF-hand_8"/>
    <property type="match status" value="2"/>
</dbReference>
<feature type="compositionally biased region" description="Low complexity" evidence="5">
    <location>
        <begin position="2040"/>
        <end position="2054"/>
    </location>
</feature>
<dbReference type="Gene3D" id="1.10.238.10">
    <property type="entry name" value="EF-hand"/>
    <property type="match status" value="8"/>
</dbReference>
<dbReference type="PROSITE" id="PS00018">
    <property type="entry name" value="EF_HAND_1"/>
    <property type="match status" value="10"/>
</dbReference>
<evidence type="ECO:0000256" key="2">
    <source>
        <dbReference type="ARBA" id="ARBA00022737"/>
    </source>
</evidence>
<evidence type="ECO:0000256" key="4">
    <source>
        <dbReference type="SAM" id="Coils"/>
    </source>
</evidence>
<dbReference type="Pfam" id="PF13202">
    <property type="entry name" value="EF-hand_5"/>
    <property type="match status" value="2"/>
</dbReference>
<name>A0A9W7EDS1_9STRA</name>
<dbReference type="PANTHER" id="PTHR34524:SF6">
    <property type="entry name" value="CALCYPHOSINE LIKE"/>
    <property type="match status" value="1"/>
</dbReference>
<proteinExistence type="predicted"/>
<evidence type="ECO:0000256" key="5">
    <source>
        <dbReference type="SAM" id="MobiDB-lite"/>
    </source>
</evidence>
<evidence type="ECO:0000313" key="8">
    <source>
        <dbReference type="Proteomes" id="UP001165082"/>
    </source>
</evidence>
<feature type="domain" description="EF-hand" evidence="6">
    <location>
        <begin position="1869"/>
        <end position="1904"/>
    </location>
</feature>
<dbReference type="InterPro" id="IPR018247">
    <property type="entry name" value="EF_Hand_1_Ca_BS"/>
</dbReference>
<organism evidence="7 8">
    <name type="scientific">Triparma retinervis</name>
    <dbReference type="NCBI Taxonomy" id="2557542"/>
    <lineage>
        <taxon>Eukaryota</taxon>
        <taxon>Sar</taxon>
        <taxon>Stramenopiles</taxon>
        <taxon>Ochrophyta</taxon>
        <taxon>Bolidophyceae</taxon>
        <taxon>Parmales</taxon>
        <taxon>Triparmaceae</taxon>
        <taxon>Triparma</taxon>
    </lineage>
</organism>
<dbReference type="CDD" id="cd00051">
    <property type="entry name" value="EFh"/>
    <property type="match status" value="2"/>
</dbReference>
<dbReference type="Pfam" id="PF13405">
    <property type="entry name" value="EF-hand_6"/>
    <property type="match status" value="1"/>
</dbReference>
<feature type="domain" description="EF-hand" evidence="6">
    <location>
        <begin position="1833"/>
        <end position="1868"/>
    </location>
</feature>
<keyword evidence="1" id="KW-0479">Metal-binding</keyword>
<dbReference type="OrthoDB" id="26525at2759"/>
<keyword evidence="3" id="KW-0106">Calcium</keyword>
<keyword evidence="4" id="KW-0175">Coiled coil</keyword>
<accession>A0A9W7EDS1</accession>
<feature type="domain" description="EF-hand" evidence="6">
    <location>
        <begin position="501"/>
        <end position="536"/>
    </location>
</feature>
<feature type="coiled-coil region" evidence="4">
    <location>
        <begin position="2220"/>
        <end position="2247"/>
    </location>
</feature>
<feature type="domain" description="EF-hand" evidence="6">
    <location>
        <begin position="788"/>
        <end position="823"/>
    </location>
</feature>
<dbReference type="SUPFAM" id="SSF47473">
    <property type="entry name" value="EF-hand"/>
    <property type="match status" value="6"/>
</dbReference>
<feature type="domain" description="EF-hand" evidence="6">
    <location>
        <begin position="1029"/>
        <end position="1064"/>
    </location>
</feature>
<dbReference type="InterPro" id="IPR051581">
    <property type="entry name" value="Ca-bind"/>
</dbReference>
<dbReference type="PROSITE" id="PS50222">
    <property type="entry name" value="EF_HAND_2"/>
    <property type="match status" value="11"/>
</dbReference>
<dbReference type="Pfam" id="PF13499">
    <property type="entry name" value="EF-hand_7"/>
    <property type="match status" value="1"/>
</dbReference>
<feature type="domain" description="EF-hand" evidence="6">
    <location>
        <begin position="937"/>
        <end position="972"/>
    </location>
</feature>
<dbReference type="InterPro" id="IPR011992">
    <property type="entry name" value="EF-hand-dom_pair"/>
</dbReference>
<gene>
    <name evidence="7" type="ORF">TrRE_jg10373</name>
</gene>
<evidence type="ECO:0000256" key="3">
    <source>
        <dbReference type="ARBA" id="ARBA00022837"/>
    </source>
</evidence>
<feature type="coiled-coil region" evidence="4">
    <location>
        <begin position="1306"/>
        <end position="1339"/>
    </location>
</feature>
<comment type="caution">
    <text evidence="7">The sequence shown here is derived from an EMBL/GenBank/DDBJ whole genome shotgun (WGS) entry which is preliminary data.</text>
</comment>
<reference evidence="7" key="1">
    <citation type="submission" date="2022-07" db="EMBL/GenBank/DDBJ databases">
        <title>Genome analysis of Parmales, a sister group of diatoms, reveals the evolutionary specialization of diatoms from phago-mixotrophs to photoautotrophs.</title>
        <authorList>
            <person name="Ban H."/>
            <person name="Sato S."/>
            <person name="Yoshikawa S."/>
            <person name="Kazumasa Y."/>
            <person name="Nakamura Y."/>
            <person name="Ichinomiya M."/>
            <person name="Saitoh K."/>
            <person name="Sato N."/>
            <person name="Blanc-Mathieu R."/>
            <person name="Endo H."/>
            <person name="Kuwata A."/>
            <person name="Ogata H."/>
        </authorList>
    </citation>
    <scope>NUCLEOTIDE SEQUENCE</scope>
</reference>
<feature type="domain" description="EF-hand" evidence="6">
    <location>
        <begin position="861"/>
        <end position="880"/>
    </location>
</feature>
<feature type="compositionally biased region" description="Basic and acidic residues" evidence="5">
    <location>
        <begin position="573"/>
        <end position="621"/>
    </location>
</feature>
<dbReference type="PANTHER" id="PTHR34524">
    <property type="entry name" value="CALCYPHOSIN"/>
    <property type="match status" value="1"/>
</dbReference>
<feature type="region of interest" description="Disordered" evidence="5">
    <location>
        <begin position="1"/>
        <end position="50"/>
    </location>
</feature>
<feature type="domain" description="EF-hand" evidence="6">
    <location>
        <begin position="321"/>
        <end position="356"/>
    </location>
</feature>
<keyword evidence="8" id="KW-1185">Reference proteome</keyword>
<dbReference type="GO" id="GO:0005509">
    <property type="term" value="F:calcium ion binding"/>
    <property type="evidence" value="ECO:0007669"/>
    <property type="project" value="InterPro"/>
</dbReference>
<feature type="region of interest" description="Disordered" evidence="5">
    <location>
        <begin position="356"/>
        <end position="382"/>
    </location>
</feature>
<evidence type="ECO:0000313" key="7">
    <source>
        <dbReference type="EMBL" id="GMH75137.1"/>
    </source>
</evidence>
<protein>
    <recommendedName>
        <fullName evidence="6">EF-hand domain-containing protein</fullName>
    </recommendedName>
</protein>
<keyword evidence="2" id="KW-0677">Repeat</keyword>
<dbReference type="EMBL" id="BRXZ01001608">
    <property type="protein sequence ID" value="GMH75137.1"/>
    <property type="molecule type" value="Genomic_DNA"/>
</dbReference>